<sequence length="56" mass="6041">MLERELALDSSPVVTETGCNAAMQLFFGFLSLAAVEGGAADWNQLRKGLHLFSHSC</sequence>
<dbReference type="KEGG" id="ssm:Spirs_4102"/>
<protein>
    <submittedName>
        <fullName evidence="1">Uncharacterized protein</fullName>
    </submittedName>
</protein>
<dbReference type="AlphaFoldDB" id="E1R9L4"/>
<organism evidence="1 2">
    <name type="scientific">Sediminispirochaeta smaragdinae (strain DSM 11293 / JCM 15392 / SEBR 4228)</name>
    <name type="common">Spirochaeta smaragdinae</name>
    <dbReference type="NCBI Taxonomy" id="573413"/>
    <lineage>
        <taxon>Bacteria</taxon>
        <taxon>Pseudomonadati</taxon>
        <taxon>Spirochaetota</taxon>
        <taxon>Spirochaetia</taxon>
        <taxon>Spirochaetales</taxon>
        <taxon>Spirochaetaceae</taxon>
        <taxon>Sediminispirochaeta</taxon>
    </lineage>
</organism>
<gene>
    <name evidence="1" type="ordered locus">Spirs_4102</name>
</gene>
<name>E1R9L4_SEDSS</name>
<dbReference type="RefSeq" id="WP_013256639.1">
    <property type="nucleotide sequence ID" value="NC_014364.1"/>
</dbReference>
<accession>E1R9L4</accession>
<reference evidence="1 2" key="1">
    <citation type="journal article" date="2010" name="Stand. Genomic Sci.">
        <title>Complete genome sequence of Spirochaeta smaragdinae type strain (SEBR 4228).</title>
        <authorList>
            <person name="Mavromatis K."/>
            <person name="Yasawong M."/>
            <person name="Chertkov O."/>
            <person name="Lapidus A."/>
            <person name="Lucas S."/>
            <person name="Nolan M."/>
            <person name="Del Rio T.G."/>
            <person name="Tice H."/>
            <person name="Cheng J.F."/>
            <person name="Pitluck S."/>
            <person name="Liolios K."/>
            <person name="Ivanova N."/>
            <person name="Tapia R."/>
            <person name="Han C."/>
            <person name="Bruce D."/>
            <person name="Goodwin L."/>
            <person name="Pati A."/>
            <person name="Chen A."/>
            <person name="Palaniappan K."/>
            <person name="Land M."/>
            <person name="Hauser L."/>
            <person name="Chang Y.J."/>
            <person name="Jeffries C.D."/>
            <person name="Detter J.C."/>
            <person name="Rohde M."/>
            <person name="Brambilla E."/>
            <person name="Spring S."/>
            <person name="Goker M."/>
            <person name="Sikorski J."/>
            <person name="Woyke T."/>
            <person name="Bristow J."/>
            <person name="Eisen J.A."/>
            <person name="Markowitz V."/>
            <person name="Hugenholtz P."/>
            <person name="Klenk H.P."/>
            <person name="Kyrpides N.C."/>
        </authorList>
    </citation>
    <scope>NUCLEOTIDE SEQUENCE [LARGE SCALE GENOMIC DNA]</scope>
    <source>
        <strain evidence="2">DSM 11293 / JCM 15392 / SEBR 4228</strain>
    </source>
</reference>
<dbReference type="HOGENOM" id="CLU_3012044_0_0_12"/>
<dbReference type="STRING" id="573413.Spirs_4102"/>
<evidence type="ECO:0000313" key="2">
    <source>
        <dbReference type="Proteomes" id="UP000002318"/>
    </source>
</evidence>
<dbReference type="Proteomes" id="UP000002318">
    <property type="component" value="Chromosome"/>
</dbReference>
<evidence type="ECO:0000313" key="1">
    <source>
        <dbReference type="EMBL" id="ADK83183.1"/>
    </source>
</evidence>
<dbReference type="EMBL" id="CP002116">
    <property type="protein sequence ID" value="ADK83183.1"/>
    <property type="molecule type" value="Genomic_DNA"/>
</dbReference>
<proteinExistence type="predicted"/>
<keyword evidence="2" id="KW-1185">Reference proteome</keyword>